<evidence type="ECO:0000256" key="8">
    <source>
        <dbReference type="ARBA" id="ARBA00023170"/>
    </source>
</evidence>
<organism evidence="11 12">
    <name type="scientific">Cotesia congregata</name>
    <name type="common">Parasitoid wasp</name>
    <name type="synonym">Apanteles congregatus</name>
    <dbReference type="NCBI Taxonomy" id="51543"/>
    <lineage>
        <taxon>Eukaryota</taxon>
        <taxon>Metazoa</taxon>
        <taxon>Ecdysozoa</taxon>
        <taxon>Arthropoda</taxon>
        <taxon>Hexapoda</taxon>
        <taxon>Insecta</taxon>
        <taxon>Pterygota</taxon>
        <taxon>Neoptera</taxon>
        <taxon>Endopterygota</taxon>
        <taxon>Hymenoptera</taxon>
        <taxon>Apocrita</taxon>
        <taxon>Ichneumonoidea</taxon>
        <taxon>Braconidae</taxon>
        <taxon>Microgastrinae</taxon>
        <taxon>Cotesia</taxon>
    </lineage>
</organism>
<feature type="non-terminal residue" evidence="11">
    <location>
        <position position="110"/>
    </location>
</feature>
<dbReference type="InterPro" id="IPR004117">
    <property type="entry name" value="7tm6_olfct_rcpt"/>
</dbReference>
<keyword evidence="7 10" id="KW-0472">Membrane</keyword>
<evidence type="ECO:0000256" key="1">
    <source>
        <dbReference type="ARBA" id="ARBA00004651"/>
    </source>
</evidence>
<evidence type="ECO:0000256" key="7">
    <source>
        <dbReference type="ARBA" id="ARBA00023136"/>
    </source>
</evidence>
<keyword evidence="6 10" id="KW-1133">Transmembrane helix</keyword>
<dbReference type="GO" id="GO:0005549">
    <property type="term" value="F:odorant binding"/>
    <property type="evidence" value="ECO:0007669"/>
    <property type="project" value="InterPro"/>
</dbReference>
<comment type="subcellular location">
    <subcellularLocation>
        <location evidence="1">Cell membrane</location>
        <topology evidence="1">Multi-pass membrane protein</topology>
    </subcellularLocation>
</comment>
<dbReference type="Proteomes" id="UP000786811">
    <property type="component" value="Unassembled WGS sequence"/>
</dbReference>
<evidence type="ECO:0000256" key="10">
    <source>
        <dbReference type="SAM" id="Phobius"/>
    </source>
</evidence>
<evidence type="ECO:0000256" key="5">
    <source>
        <dbReference type="ARBA" id="ARBA00022725"/>
    </source>
</evidence>
<dbReference type="GO" id="GO:0004984">
    <property type="term" value="F:olfactory receptor activity"/>
    <property type="evidence" value="ECO:0007669"/>
    <property type="project" value="InterPro"/>
</dbReference>
<evidence type="ECO:0000256" key="6">
    <source>
        <dbReference type="ARBA" id="ARBA00022989"/>
    </source>
</evidence>
<dbReference type="GO" id="GO:0005886">
    <property type="term" value="C:plasma membrane"/>
    <property type="evidence" value="ECO:0007669"/>
    <property type="project" value="UniProtKB-SubCell"/>
</dbReference>
<keyword evidence="8 11" id="KW-0675">Receptor</keyword>
<feature type="non-terminal residue" evidence="11">
    <location>
        <position position="1"/>
    </location>
</feature>
<name>A0A8J2E9R8_COTCN</name>
<proteinExistence type="predicted"/>
<dbReference type="GO" id="GO:0007165">
    <property type="term" value="P:signal transduction"/>
    <property type="evidence" value="ECO:0007669"/>
    <property type="project" value="UniProtKB-KW"/>
</dbReference>
<evidence type="ECO:0000256" key="3">
    <source>
        <dbReference type="ARBA" id="ARBA00022606"/>
    </source>
</evidence>
<dbReference type="OrthoDB" id="7540137at2759"/>
<evidence type="ECO:0000313" key="12">
    <source>
        <dbReference type="Proteomes" id="UP000786811"/>
    </source>
</evidence>
<evidence type="ECO:0000256" key="4">
    <source>
        <dbReference type="ARBA" id="ARBA00022692"/>
    </source>
</evidence>
<keyword evidence="3" id="KW-0716">Sensory transduction</keyword>
<dbReference type="PANTHER" id="PTHR21137">
    <property type="entry name" value="ODORANT RECEPTOR"/>
    <property type="match status" value="1"/>
</dbReference>
<keyword evidence="2" id="KW-1003">Cell membrane</keyword>
<comment type="caution">
    <text evidence="11">The sequence shown here is derived from an EMBL/GenBank/DDBJ whole genome shotgun (WGS) entry which is preliminary data.</text>
</comment>
<keyword evidence="5" id="KW-0552">Olfaction</keyword>
<accession>A0A8J2E9R8</accession>
<protein>
    <submittedName>
        <fullName evidence="11">Olfactory receptor 225</fullName>
    </submittedName>
</protein>
<evidence type="ECO:0000313" key="11">
    <source>
        <dbReference type="EMBL" id="CAG5071452.1"/>
    </source>
</evidence>
<keyword evidence="9" id="KW-0807">Transducer</keyword>
<keyword evidence="12" id="KW-1185">Reference proteome</keyword>
<dbReference type="AlphaFoldDB" id="A0A8J2E9R8"/>
<reference evidence="11" key="1">
    <citation type="submission" date="2021-04" db="EMBL/GenBank/DDBJ databases">
        <authorList>
            <person name="Chebbi M.A.C M."/>
        </authorList>
    </citation>
    <scope>NUCLEOTIDE SEQUENCE</scope>
</reference>
<dbReference type="PANTHER" id="PTHR21137:SF35">
    <property type="entry name" value="ODORANT RECEPTOR 19A-RELATED"/>
    <property type="match status" value="1"/>
</dbReference>
<dbReference type="Pfam" id="PF02949">
    <property type="entry name" value="7tm_6"/>
    <property type="match status" value="1"/>
</dbReference>
<keyword evidence="4 10" id="KW-0812">Transmembrane</keyword>
<dbReference type="EMBL" id="CAJNRD030000415">
    <property type="protein sequence ID" value="CAG5071452.1"/>
    <property type="molecule type" value="Genomic_DNA"/>
</dbReference>
<feature type="transmembrane region" description="Helical" evidence="10">
    <location>
        <begin position="68"/>
        <end position="88"/>
    </location>
</feature>
<sequence>VGVSLIISVNDKNMVNFIKSICIMNFMLFESYLYTYPADNLANRAESMLRAIYSSNWYDMPPHVTKNLVFIMMRINLPLYLTCGKFFYMTRRSYMDVIKTSASYLSVLRI</sequence>
<evidence type="ECO:0000256" key="9">
    <source>
        <dbReference type="ARBA" id="ARBA00023224"/>
    </source>
</evidence>
<evidence type="ECO:0000256" key="2">
    <source>
        <dbReference type="ARBA" id="ARBA00022475"/>
    </source>
</evidence>
<gene>
    <name evidence="11" type="ORF">HICCMSTLAB_LOCUS54</name>
</gene>